<evidence type="ECO:0008006" key="2">
    <source>
        <dbReference type="Google" id="ProtNLM"/>
    </source>
</evidence>
<evidence type="ECO:0000313" key="1">
    <source>
        <dbReference type="EMBL" id="CAB4159462.1"/>
    </source>
</evidence>
<sequence length="122" mass="14486">MRHIFLIDIDGTICEDIKNEESHLYSTAQPFPEALKIINKWYSEGHIITFFTAREEKDREVTIEWLHKNNVSFHGLIMGKPRCLNEDDEYVWIDNRKVRAITYLGTWSELVEVDARIKSFKQ</sequence>
<gene>
    <name evidence="1" type="ORF">UFOVP699_198</name>
</gene>
<dbReference type="InterPro" id="IPR023214">
    <property type="entry name" value="HAD_sf"/>
</dbReference>
<organism evidence="1">
    <name type="scientific">uncultured Caudovirales phage</name>
    <dbReference type="NCBI Taxonomy" id="2100421"/>
    <lineage>
        <taxon>Viruses</taxon>
        <taxon>Duplodnaviria</taxon>
        <taxon>Heunggongvirae</taxon>
        <taxon>Uroviricota</taxon>
        <taxon>Caudoviricetes</taxon>
        <taxon>Peduoviridae</taxon>
        <taxon>Maltschvirus</taxon>
        <taxon>Maltschvirus maltsch</taxon>
    </lineage>
</organism>
<proteinExistence type="predicted"/>
<dbReference type="InterPro" id="IPR036412">
    <property type="entry name" value="HAD-like_sf"/>
</dbReference>
<dbReference type="Gene3D" id="3.40.50.1000">
    <property type="entry name" value="HAD superfamily/HAD-like"/>
    <property type="match status" value="1"/>
</dbReference>
<name>A0A6J5NLA2_9CAUD</name>
<reference evidence="1" key="1">
    <citation type="submission" date="2020-04" db="EMBL/GenBank/DDBJ databases">
        <authorList>
            <person name="Chiriac C."/>
            <person name="Salcher M."/>
            <person name="Ghai R."/>
            <person name="Kavagutti S V."/>
        </authorList>
    </citation>
    <scope>NUCLEOTIDE SEQUENCE</scope>
</reference>
<dbReference type="EMBL" id="LR796670">
    <property type="protein sequence ID" value="CAB4159462.1"/>
    <property type="molecule type" value="Genomic_DNA"/>
</dbReference>
<accession>A0A6J5NLA2</accession>
<dbReference type="Pfam" id="PF24694">
    <property type="entry name" value="LNS2_PITM1-3"/>
    <property type="match status" value="1"/>
</dbReference>
<dbReference type="SUPFAM" id="SSF56784">
    <property type="entry name" value="HAD-like"/>
    <property type="match status" value="1"/>
</dbReference>
<protein>
    <recommendedName>
        <fullName evidence="2">Phosphoheptose isomerase</fullName>
    </recommendedName>
</protein>